<accession>A0A135L501</accession>
<dbReference type="GO" id="GO:0006865">
    <property type="term" value="P:amino acid transport"/>
    <property type="evidence" value="ECO:0007669"/>
    <property type="project" value="UniProtKB-KW"/>
</dbReference>
<feature type="domain" description="ABC transmembrane type-1" evidence="9">
    <location>
        <begin position="27"/>
        <end position="206"/>
    </location>
</feature>
<keyword evidence="11" id="KW-1185">Reference proteome</keyword>
<dbReference type="STRING" id="1413211.U473_07930"/>
<feature type="transmembrane region" description="Helical" evidence="8">
    <location>
        <begin position="189"/>
        <end position="209"/>
    </location>
</feature>
<feature type="transmembrane region" description="Helical" evidence="8">
    <location>
        <begin position="62"/>
        <end position="82"/>
    </location>
</feature>
<evidence type="ECO:0000256" key="8">
    <source>
        <dbReference type="RuleBase" id="RU363032"/>
    </source>
</evidence>
<comment type="subcellular location">
    <subcellularLocation>
        <location evidence="1 8">Cell membrane</location>
        <topology evidence="1 8">Multi-pass membrane protein</topology>
    </subcellularLocation>
</comment>
<evidence type="ECO:0000256" key="6">
    <source>
        <dbReference type="ARBA" id="ARBA00022989"/>
    </source>
</evidence>
<keyword evidence="6 8" id="KW-1133">Transmembrane helix</keyword>
<dbReference type="Pfam" id="PF00528">
    <property type="entry name" value="BPD_transp_1"/>
    <property type="match status" value="1"/>
</dbReference>
<keyword evidence="5" id="KW-0029">Amino-acid transport</keyword>
<reference evidence="10 11" key="1">
    <citation type="submission" date="2016-02" db="EMBL/GenBank/DDBJ databases">
        <title>Draft Genome for Tepidibacillus decaturensis nov. sp. Strain Z9, an Anaerobic, Moderately Thermophilic and Heterotrophic Bacterium from Deep Subsurface of the Illinois Basin, USA.</title>
        <authorList>
            <person name="Dong Y."/>
            <person name="Chang J.Y."/>
            <person name="Sanford R."/>
            <person name="Fouke B.W."/>
        </authorList>
    </citation>
    <scope>NUCLEOTIDE SEQUENCE [LARGE SCALE GENOMIC DNA]</scope>
    <source>
        <strain evidence="10 11">Z9</strain>
    </source>
</reference>
<dbReference type="PANTHER" id="PTHR30177:SF28">
    <property type="entry name" value="CHOLINE TRANSPORT SYSTEM PERMEASE PROTEIN OPUBB"/>
    <property type="match status" value="1"/>
</dbReference>
<dbReference type="OrthoDB" id="9801163at2"/>
<sequence>MEQTSQSTFSEFLQIVQERWPDILTGTWEHIQLTLLSVLLAILISVPLGILLTRHRKLAEPIIGITAVFQTIPSLALLGFMIPLLGIGYTPAVVALTIYGLLPILRNAYTGIIGVDKAAIEAGVGMGMTSKQVLYMIEIPLALPIIMAGIRTATVLIVGVGTLASLIGAGGLGDLIFRGISMARNEIILIGAIPAAILALVFDFLLKWIESMVTPKGIRS</sequence>
<dbReference type="AlphaFoldDB" id="A0A135L501"/>
<dbReference type="GO" id="GO:0055085">
    <property type="term" value="P:transmembrane transport"/>
    <property type="evidence" value="ECO:0007669"/>
    <property type="project" value="InterPro"/>
</dbReference>
<evidence type="ECO:0000313" key="11">
    <source>
        <dbReference type="Proteomes" id="UP000070352"/>
    </source>
</evidence>
<feature type="transmembrane region" description="Helical" evidence="8">
    <location>
        <begin position="88"/>
        <end position="105"/>
    </location>
</feature>
<name>A0A135L501_9BACI</name>
<evidence type="ECO:0000256" key="7">
    <source>
        <dbReference type="ARBA" id="ARBA00023136"/>
    </source>
</evidence>
<evidence type="ECO:0000259" key="9">
    <source>
        <dbReference type="PROSITE" id="PS50928"/>
    </source>
</evidence>
<protein>
    <submittedName>
        <fullName evidence="10">Glycine/betaine ABC transporter</fullName>
    </submittedName>
</protein>
<feature type="transmembrane region" description="Helical" evidence="8">
    <location>
        <begin position="30"/>
        <end position="50"/>
    </location>
</feature>
<comment type="caution">
    <text evidence="10">The sequence shown here is derived from an EMBL/GenBank/DDBJ whole genome shotgun (WGS) entry which is preliminary data.</text>
</comment>
<gene>
    <name evidence="10" type="ORF">U473_07930</name>
</gene>
<keyword evidence="4 8" id="KW-0812">Transmembrane</keyword>
<keyword evidence="7 8" id="KW-0472">Membrane</keyword>
<evidence type="ECO:0000256" key="5">
    <source>
        <dbReference type="ARBA" id="ARBA00022970"/>
    </source>
</evidence>
<evidence type="ECO:0000256" key="3">
    <source>
        <dbReference type="ARBA" id="ARBA00022448"/>
    </source>
</evidence>
<proteinExistence type="inferred from homology"/>
<dbReference type="InterPro" id="IPR035906">
    <property type="entry name" value="MetI-like_sf"/>
</dbReference>
<dbReference type="Proteomes" id="UP000070352">
    <property type="component" value="Unassembled WGS sequence"/>
</dbReference>
<dbReference type="InterPro" id="IPR051204">
    <property type="entry name" value="ABC_transp_perm/SBD"/>
</dbReference>
<dbReference type="GO" id="GO:0031460">
    <property type="term" value="P:glycine betaine transport"/>
    <property type="evidence" value="ECO:0007669"/>
    <property type="project" value="TreeGrafter"/>
</dbReference>
<dbReference type="FunFam" id="1.10.3720.10:FF:000001">
    <property type="entry name" value="Glycine betaine ABC transporter, permease"/>
    <property type="match status" value="1"/>
</dbReference>
<organism evidence="10 11">
    <name type="scientific">Tepidibacillus decaturensis</name>
    <dbReference type="NCBI Taxonomy" id="1413211"/>
    <lineage>
        <taxon>Bacteria</taxon>
        <taxon>Bacillati</taxon>
        <taxon>Bacillota</taxon>
        <taxon>Bacilli</taxon>
        <taxon>Bacillales</taxon>
        <taxon>Bacillaceae</taxon>
        <taxon>Tepidibacillus</taxon>
    </lineage>
</organism>
<dbReference type="InterPro" id="IPR000515">
    <property type="entry name" value="MetI-like"/>
</dbReference>
<dbReference type="EMBL" id="LSKU01000001">
    <property type="protein sequence ID" value="KXG43943.1"/>
    <property type="molecule type" value="Genomic_DNA"/>
</dbReference>
<evidence type="ECO:0000256" key="1">
    <source>
        <dbReference type="ARBA" id="ARBA00004651"/>
    </source>
</evidence>
<evidence type="ECO:0000313" key="10">
    <source>
        <dbReference type="EMBL" id="KXG43943.1"/>
    </source>
</evidence>
<comment type="similarity">
    <text evidence="2">Belongs to the binding-protein-dependent transport system permease family. CysTW subfamily.</text>
</comment>
<evidence type="ECO:0000256" key="2">
    <source>
        <dbReference type="ARBA" id="ARBA00007069"/>
    </source>
</evidence>
<feature type="transmembrane region" description="Helical" evidence="8">
    <location>
        <begin position="156"/>
        <end position="177"/>
    </location>
</feature>
<dbReference type="Gene3D" id="1.10.3720.10">
    <property type="entry name" value="MetI-like"/>
    <property type="match status" value="1"/>
</dbReference>
<dbReference type="CDD" id="cd06261">
    <property type="entry name" value="TM_PBP2"/>
    <property type="match status" value="1"/>
</dbReference>
<dbReference type="GO" id="GO:0005886">
    <property type="term" value="C:plasma membrane"/>
    <property type="evidence" value="ECO:0007669"/>
    <property type="project" value="UniProtKB-SubCell"/>
</dbReference>
<evidence type="ECO:0000256" key="4">
    <source>
        <dbReference type="ARBA" id="ARBA00022692"/>
    </source>
</evidence>
<dbReference type="PROSITE" id="PS50928">
    <property type="entry name" value="ABC_TM1"/>
    <property type="match status" value="1"/>
</dbReference>
<dbReference type="RefSeq" id="WP_068725076.1">
    <property type="nucleotide sequence ID" value="NZ_LSKU01000001.1"/>
</dbReference>
<dbReference type="SUPFAM" id="SSF161098">
    <property type="entry name" value="MetI-like"/>
    <property type="match status" value="1"/>
</dbReference>
<keyword evidence="3 8" id="KW-0813">Transport</keyword>
<dbReference type="PANTHER" id="PTHR30177">
    <property type="entry name" value="GLYCINE BETAINE/L-PROLINE TRANSPORT SYSTEM PERMEASE PROTEIN PROW"/>
    <property type="match status" value="1"/>
</dbReference>